<dbReference type="EMBL" id="CP001283">
    <property type="protein sequence ID" value="ACK89160.1"/>
    <property type="molecule type" value="Genomic_DNA"/>
</dbReference>
<proteinExistence type="predicted"/>
<dbReference type="KEGG" id="bcu:BCAH820_2602"/>
<sequence length="40" mass="4786">MQKQTTFFLFDFGLKTLFAPQRILKKFTYKISKMEEIIPG</sequence>
<name>B7JPU5_BACC0</name>
<gene>
    <name evidence="1" type="ordered locus">BCAH820_2602</name>
</gene>
<accession>B7JPU5</accession>
<evidence type="ECO:0000313" key="2">
    <source>
        <dbReference type="Proteomes" id="UP000001363"/>
    </source>
</evidence>
<dbReference type="Proteomes" id="UP000001363">
    <property type="component" value="Chromosome"/>
</dbReference>
<evidence type="ECO:0000313" key="1">
    <source>
        <dbReference type="EMBL" id="ACK89160.1"/>
    </source>
</evidence>
<dbReference type="AlphaFoldDB" id="B7JPU5"/>
<protein>
    <submittedName>
        <fullName evidence="1">Uncharacterized protein</fullName>
    </submittedName>
</protein>
<dbReference type="HOGENOM" id="CLU_3284318_0_0_9"/>
<reference evidence="1 2" key="1">
    <citation type="submission" date="2008-10" db="EMBL/GenBank/DDBJ databases">
        <title>Genome sequence of Bacillus cereus AH820.</title>
        <authorList>
            <person name="Dodson R.J."/>
            <person name="Durkin A.S."/>
            <person name="Rosovitz M.J."/>
            <person name="Rasko D.A."/>
            <person name="Hoffmaster A."/>
            <person name="Ravel J."/>
            <person name="Sutton G."/>
        </authorList>
    </citation>
    <scope>NUCLEOTIDE SEQUENCE [LARGE SCALE GENOMIC DNA]</scope>
    <source>
        <strain evidence="1 2">AH820</strain>
    </source>
</reference>
<organism evidence="1 2">
    <name type="scientific">Bacillus cereus (strain AH820)</name>
    <dbReference type="NCBI Taxonomy" id="405535"/>
    <lineage>
        <taxon>Bacteria</taxon>
        <taxon>Bacillati</taxon>
        <taxon>Bacillota</taxon>
        <taxon>Bacilli</taxon>
        <taxon>Bacillales</taxon>
        <taxon>Bacillaceae</taxon>
        <taxon>Bacillus</taxon>
        <taxon>Bacillus cereus group</taxon>
    </lineage>
</organism>